<gene>
    <name evidence="2" type="ORF">IW245_005096</name>
</gene>
<keyword evidence="3" id="KW-1185">Reference proteome</keyword>
<dbReference type="RefSeq" id="WP_197005610.1">
    <property type="nucleotide sequence ID" value="NZ_BONS01000009.1"/>
</dbReference>
<evidence type="ECO:0000313" key="3">
    <source>
        <dbReference type="Proteomes" id="UP000622552"/>
    </source>
</evidence>
<dbReference type="Proteomes" id="UP000622552">
    <property type="component" value="Unassembled WGS sequence"/>
</dbReference>
<dbReference type="EMBL" id="JADOUF010000001">
    <property type="protein sequence ID" value="MBG6138902.1"/>
    <property type="molecule type" value="Genomic_DNA"/>
</dbReference>
<dbReference type="InterPro" id="IPR023286">
    <property type="entry name" value="ABATE_dom_sf"/>
</dbReference>
<dbReference type="InterPro" id="IPR021005">
    <property type="entry name" value="Znf_CGNR"/>
</dbReference>
<feature type="domain" description="Zinc finger CGNR" evidence="1">
    <location>
        <begin position="146"/>
        <end position="183"/>
    </location>
</feature>
<evidence type="ECO:0000259" key="1">
    <source>
        <dbReference type="Pfam" id="PF11706"/>
    </source>
</evidence>
<dbReference type="Pfam" id="PF11706">
    <property type="entry name" value="zf-CGNR"/>
    <property type="match status" value="1"/>
</dbReference>
<dbReference type="SUPFAM" id="SSF160904">
    <property type="entry name" value="Jann2411-like"/>
    <property type="match status" value="1"/>
</dbReference>
<reference evidence="2" key="1">
    <citation type="submission" date="2020-11" db="EMBL/GenBank/DDBJ databases">
        <title>Sequencing the genomes of 1000 actinobacteria strains.</title>
        <authorList>
            <person name="Klenk H.-P."/>
        </authorList>
    </citation>
    <scope>NUCLEOTIDE SEQUENCE</scope>
    <source>
        <strain evidence="2">DSM 45356</strain>
    </source>
</reference>
<dbReference type="Gene3D" id="1.10.3300.10">
    <property type="entry name" value="Jann2411-like domain"/>
    <property type="match status" value="1"/>
</dbReference>
<dbReference type="PANTHER" id="PTHR35525">
    <property type="entry name" value="BLL6575 PROTEIN"/>
    <property type="match status" value="1"/>
</dbReference>
<protein>
    <submittedName>
        <fullName evidence="2">Putative RNA-binding Zn ribbon-like protein</fullName>
    </submittedName>
</protein>
<dbReference type="InterPro" id="IPR010852">
    <property type="entry name" value="ABATE"/>
</dbReference>
<dbReference type="AlphaFoldDB" id="A0A8J7KY71"/>
<organism evidence="2 3">
    <name type="scientific">Longispora fulva</name>
    <dbReference type="NCBI Taxonomy" id="619741"/>
    <lineage>
        <taxon>Bacteria</taxon>
        <taxon>Bacillati</taxon>
        <taxon>Actinomycetota</taxon>
        <taxon>Actinomycetes</taxon>
        <taxon>Micromonosporales</taxon>
        <taxon>Micromonosporaceae</taxon>
        <taxon>Longispora</taxon>
    </lineage>
</organism>
<evidence type="ECO:0000313" key="2">
    <source>
        <dbReference type="EMBL" id="MBG6138902.1"/>
    </source>
</evidence>
<comment type="caution">
    <text evidence="2">The sequence shown here is derived from an EMBL/GenBank/DDBJ whole genome shotgun (WGS) entry which is preliminary data.</text>
</comment>
<dbReference type="PANTHER" id="PTHR35525:SF3">
    <property type="entry name" value="BLL6575 PROTEIN"/>
    <property type="match status" value="1"/>
</dbReference>
<dbReference type="Pfam" id="PF07336">
    <property type="entry name" value="ABATE"/>
    <property type="match status" value="1"/>
</dbReference>
<proteinExistence type="predicted"/>
<sequence length="192" mass="20575">MRRTDYSRLGWLGGPLALDLANTLPMARPDTPLDLIGTEEQLGLWLARQAYRLPVPPPGLARFHGFRRLRDALFGAFAATSAGQPLPREIIGALNSVSNRTPAQPRLLALPDGLQVEYRGANPVDIALALVAASGVRLLGSGLGNLRRCGAPGCGLFFLGTARKRWCTDACGTRARAARYYGRNQEPAGDVG</sequence>
<name>A0A8J7KY71_9ACTN</name>
<accession>A0A8J7KY71</accession>